<dbReference type="Pfam" id="PF00403">
    <property type="entry name" value="HMA"/>
    <property type="match status" value="1"/>
</dbReference>
<dbReference type="EMBL" id="AABVLA010000048">
    <property type="protein sequence ID" value="EAJ1622714.1"/>
    <property type="molecule type" value="Genomic_DNA"/>
</dbReference>
<sequence>MKFKVANVNCINCVNLIKNSLEDTFGVIEIDLEAKILSVNLQEKDKENFEKELNELGFEILEQIK</sequence>
<dbReference type="GeneID" id="77230081"/>
<reference evidence="2 3" key="1">
    <citation type="submission" date="2018-06" db="EMBL/GenBank/DDBJ databases">
        <authorList>
            <consortium name="PulseNet: The National Subtyping Network for Foodborne Disease Surveillance"/>
            <person name="Tarr C.L."/>
            <person name="Trees E."/>
            <person name="Katz L.S."/>
            <person name="Carleton-Romer H.A."/>
            <person name="Stroika S."/>
            <person name="Kucerova Z."/>
            <person name="Roache K.F."/>
            <person name="Sabol A.L."/>
            <person name="Besser J."/>
            <person name="Gerner-Smidt P."/>
        </authorList>
    </citation>
    <scope>NUCLEOTIDE SEQUENCE [LARGE SCALE GENOMIC DNA]</scope>
    <source>
        <strain evidence="2 3">PNUSAC003104</strain>
    </source>
</reference>
<evidence type="ECO:0000259" key="1">
    <source>
        <dbReference type="Pfam" id="PF00403"/>
    </source>
</evidence>
<evidence type="ECO:0000313" key="2">
    <source>
        <dbReference type="EMBL" id="EAJ1622714.1"/>
    </source>
</evidence>
<dbReference type="InterPro" id="IPR006121">
    <property type="entry name" value="HMA_dom"/>
</dbReference>
<dbReference type="AlphaFoldDB" id="A0A7U8B5Z9"/>
<feature type="domain" description="HMA" evidence="1">
    <location>
        <begin position="3"/>
        <end position="58"/>
    </location>
</feature>
<comment type="caution">
    <text evidence="2">The sequence shown here is derived from an EMBL/GenBank/DDBJ whole genome shotgun (WGS) entry which is preliminary data.</text>
</comment>
<evidence type="ECO:0000313" key="3">
    <source>
        <dbReference type="Proteomes" id="UP000535305"/>
    </source>
</evidence>
<accession>A0A7U8B5Z9</accession>
<dbReference type="InterPro" id="IPR036163">
    <property type="entry name" value="HMA_dom_sf"/>
</dbReference>
<dbReference type="Proteomes" id="UP000535305">
    <property type="component" value="Unassembled WGS sequence"/>
</dbReference>
<name>A0A7U8B5Z9_CAMUP</name>
<proteinExistence type="predicted"/>
<dbReference type="SUPFAM" id="SSF55008">
    <property type="entry name" value="HMA, heavy metal-associated domain"/>
    <property type="match status" value="1"/>
</dbReference>
<gene>
    <name evidence="2" type="ORF">CT510_08725</name>
</gene>
<dbReference type="GO" id="GO:0046872">
    <property type="term" value="F:metal ion binding"/>
    <property type="evidence" value="ECO:0007669"/>
    <property type="project" value="InterPro"/>
</dbReference>
<organism evidence="2 3">
    <name type="scientific">Campylobacter upsaliensis</name>
    <dbReference type="NCBI Taxonomy" id="28080"/>
    <lineage>
        <taxon>Bacteria</taxon>
        <taxon>Pseudomonadati</taxon>
        <taxon>Campylobacterota</taxon>
        <taxon>Epsilonproteobacteria</taxon>
        <taxon>Campylobacterales</taxon>
        <taxon>Campylobacteraceae</taxon>
        <taxon>Campylobacter</taxon>
    </lineage>
</organism>
<keyword evidence="3" id="KW-1185">Reference proteome</keyword>
<protein>
    <submittedName>
        <fullName evidence="2">Heavy metal transport/detoxification protein</fullName>
    </submittedName>
</protein>
<dbReference type="Gene3D" id="3.30.70.100">
    <property type="match status" value="1"/>
</dbReference>
<dbReference type="RefSeq" id="WP_004276686.1">
    <property type="nucleotide sequence ID" value="NZ_CABKPM010000001.1"/>
</dbReference>